<keyword evidence="3" id="KW-1185">Reference proteome</keyword>
<evidence type="ECO:0000256" key="1">
    <source>
        <dbReference type="SAM" id="Phobius"/>
    </source>
</evidence>
<keyword evidence="1" id="KW-1133">Transmembrane helix</keyword>
<keyword evidence="1" id="KW-0812">Transmembrane</keyword>
<dbReference type="KEGG" id="psl:Psta_0846"/>
<accession>D2R6F3</accession>
<evidence type="ECO:0000313" key="2">
    <source>
        <dbReference type="EMBL" id="ADB15531.1"/>
    </source>
</evidence>
<feature type="transmembrane region" description="Helical" evidence="1">
    <location>
        <begin position="16"/>
        <end position="37"/>
    </location>
</feature>
<proteinExistence type="predicted"/>
<gene>
    <name evidence="2" type="ordered locus">Psta_0846</name>
</gene>
<organism evidence="2 3">
    <name type="scientific">Pirellula staleyi (strain ATCC 27377 / DSM 6068 / ICPB 4128)</name>
    <name type="common">Pirella staleyi</name>
    <dbReference type="NCBI Taxonomy" id="530564"/>
    <lineage>
        <taxon>Bacteria</taxon>
        <taxon>Pseudomonadati</taxon>
        <taxon>Planctomycetota</taxon>
        <taxon>Planctomycetia</taxon>
        <taxon>Pirellulales</taxon>
        <taxon>Pirellulaceae</taxon>
        <taxon>Pirellula</taxon>
    </lineage>
</organism>
<evidence type="ECO:0000313" key="3">
    <source>
        <dbReference type="Proteomes" id="UP000001887"/>
    </source>
</evidence>
<dbReference type="Proteomes" id="UP000001887">
    <property type="component" value="Chromosome"/>
</dbReference>
<dbReference type="STRING" id="530564.Psta_0846"/>
<reference evidence="2 3" key="1">
    <citation type="journal article" date="2009" name="Stand. Genomic Sci.">
        <title>Complete genome sequence of Pirellula staleyi type strain (ATCC 27377).</title>
        <authorList>
            <person name="Clum A."/>
            <person name="Tindall B.J."/>
            <person name="Sikorski J."/>
            <person name="Ivanova N."/>
            <person name="Mavrommatis K."/>
            <person name="Lucas S."/>
            <person name="Glavina del Rio T."/>
            <person name="Nolan M."/>
            <person name="Chen F."/>
            <person name="Tice H."/>
            <person name="Pitluck S."/>
            <person name="Cheng J.F."/>
            <person name="Chertkov O."/>
            <person name="Brettin T."/>
            <person name="Han C."/>
            <person name="Detter J.C."/>
            <person name="Kuske C."/>
            <person name="Bruce D."/>
            <person name="Goodwin L."/>
            <person name="Ovchinikova G."/>
            <person name="Pati A."/>
            <person name="Mikhailova N."/>
            <person name="Chen A."/>
            <person name="Palaniappan K."/>
            <person name="Land M."/>
            <person name="Hauser L."/>
            <person name="Chang Y.J."/>
            <person name="Jeffries C.D."/>
            <person name="Chain P."/>
            <person name="Rohde M."/>
            <person name="Goker M."/>
            <person name="Bristow J."/>
            <person name="Eisen J.A."/>
            <person name="Markowitz V."/>
            <person name="Hugenholtz P."/>
            <person name="Kyrpides N.C."/>
            <person name="Klenk H.P."/>
            <person name="Lapidus A."/>
        </authorList>
    </citation>
    <scope>NUCLEOTIDE SEQUENCE [LARGE SCALE GENOMIC DNA]</scope>
    <source>
        <strain evidence="3">ATCC 27377 / DSM 6068 / ICPB 4128</strain>
    </source>
</reference>
<dbReference type="HOGENOM" id="CLU_3187117_0_0_0"/>
<protein>
    <submittedName>
        <fullName evidence="2">Uncharacterized protein</fullName>
    </submittedName>
</protein>
<sequence>MPQGKEVFLGLNQNGVILFILLIVISGPCFCWIPFLIDSCKAEKGA</sequence>
<keyword evidence="1" id="KW-0472">Membrane</keyword>
<dbReference type="EMBL" id="CP001848">
    <property type="protein sequence ID" value="ADB15531.1"/>
    <property type="molecule type" value="Genomic_DNA"/>
</dbReference>
<name>D2R6F3_PIRSD</name>
<dbReference type="AlphaFoldDB" id="D2R6F3"/>